<feature type="domain" description="Multidrug resistance protein MdtA-like C-terminal permuted SH3" evidence="2">
    <location>
        <begin position="284"/>
        <end position="338"/>
    </location>
</feature>
<feature type="compositionally biased region" description="Low complexity" evidence="1">
    <location>
        <begin position="111"/>
        <end position="120"/>
    </location>
</feature>
<dbReference type="Proteomes" id="UP001060018">
    <property type="component" value="Chromosome"/>
</dbReference>
<evidence type="ECO:0000313" key="4">
    <source>
        <dbReference type="Proteomes" id="UP001060018"/>
    </source>
</evidence>
<dbReference type="EMBL" id="CP102487">
    <property type="protein sequence ID" value="UUX60310.1"/>
    <property type="molecule type" value="Genomic_DNA"/>
</dbReference>
<dbReference type="GO" id="GO:1990281">
    <property type="term" value="C:efflux pump complex"/>
    <property type="evidence" value="ECO:0007669"/>
    <property type="project" value="TreeGrafter"/>
</dbReference>
<protein>
    <recommendedName>
        <fullName evidence="2">Multidrug resistance protein MdtA-like C-terminal permuted SH3 domain-containing protein</fullName>
    </recommendedName>
</protein>
<evidence type="ECO:0000313" key="3">
    <source>
        <dbReference type="EMBL" id="UUX60310.1"/>
    </source>
</evidence>
<dbReference type="PANTHER" id="PTHR30469">
    <property type="entry name" value="MULTIDRUG RESISTANCE PROTEIN MDTA"/>
    <property type="match status" value="1"/>
</dbReference>
<proteinExistence type="predicted"/>
<evidence type="ECO:0000256" key="1">
    <source>
        <dbReference type="SAM" id="MobiDB-lite"/>
    </source>
</evidence>
<feature type="compositionally biased region" description="Polar residues" evidence="1">
    <location>
        <begin position="217"/>
        <end position="227"/>
    </location>
</feature>
<reference evidence="3" key="1">
    <citation type="journal article" date="2022" name="Pest Manag. Sci.">
        <title>Glutamicibacter halophytocola-mediated host fitness of potato tuber moth on Solanaceae crops.</title>
        <authorList>
            <person name="Wang W."/>
            <person name="Xiao G."/>
            <person name="Du G."/>
            <person name="Chang L."/>
            <person name="Yang Y."/>
            <person name="Ye J."/>
            <person name="Chen B."/>
        </authorList>
    </citation>
    <scope>NUCLEOTIDE SEQUENCE</scope>
    <source>
        <strain evidence="3">S2</strain>
    </source>
</reference>
<dbReference type="SUPFAM" id="SSF111369">
    <property type="entry name" value="HlyD-like secretion proteins"/>
    <property type="match status" value="1"/>
</dbReference>
<dbReference type="Pfam" id="PF25967">
    <property type="entry name" value="RND-MFP_C"/>
    <property type="match status" value="1"/>
</dbReference>
<feature type="region of interest" description="Disordered" evidence="1">
    <location>
        <begin position="111"/>
        <end position="150"/>
    </location>
</feature>
<dbReference type="GO" id="GO:0015562">
    <property type="term" value="F:efflux transmembrane transporter activity"/>
    <property type="evidence" value="ECO:0007669"/>
    <property type="project" value="TreeGrafter"/>
</dbReference>
<dbReference type="PANTHER" id="PTHR30469:SF33">
    <property type="entry name" value="SLR1207 PROTEIN"/>
    <property type="match status" value="1"/>
</dbReference>
<sequence length="359" mass="37901">MSQRRVFRRIILPSAWLIIGALIAVSLVKLAFSGSSPAADDQLYPSGEIPAETVLVEKDTIKNSLSIPGTIELVESQPLTAPSTGVVNWAFVKVGDNVSQGDKIFQIRVESSTEPATTEESTAEDQPQADPEADSEARSPETTVSYHDVYAPATGKIGKFEIEIGDDVEKGASLATVQPQGFHAVGTIKALDRYRIMDETLEATVSIEGGPEPFTCKNLSIGDSASKNVEPETPGEDAEMADPAVDAQGESSSGSEISCDVPEDVVVFDGLDMNMDVNAGSADDVLTVPVTSVRGLVGKGAVWILNGEGKEIRTEVELGITDGKVVEVRSGLKADAEVLRYVPGSAPAVEMDPGMEIIP</sequence>
<accession>A0AA95BRG8</accession>
<dbReference type="Gene3D" id="2.40.50.100">
    <property type="match status" value="1"/>
</dbReference>
<dbReference type="AlphaFoldDB" id="A0AA95BRG8"/>
<dbReference type="Gene3D" id="2.40.420.20">
    <property type="match status" value="1"/>
</dbReference>
<dbReference type="RefSeq" id="WP_257746205.1">
    <property type="nucleotide sequence ID" value="NZ_CP102487.1"/>
</dbReference>
<gene>
    <name evidence="3" type="ORF">NUH22_06780</name>
</gene>
<dbReference type="InterPro" id="IPR058627">
    <property type="entry name" value="MdtA-like_C"/>
</dbReference>
<feature type="region of interest" description="Disordered" evidence="1">
    <location>
        <begin position="217"/>
        <end position="240"/>
    </location>
</feature>
<organism evidence="3 4">
    <name type="scientific">Glutamicibacter halophytocola</name>
    <dbReference type="NCBI Taxonomy" id="1933880"/>
    <lineage>
        <taxon>Bacteria</taxon>
        <taxon>Bacillati</taxon>
        <taxon>Actinomycetota</taxon>
        <taxon>Actinomycetes</taxon>
        <taxon>Micrococcales</taxon>
        <taxon>Micrococcaceae</taxon>
        <taxon>Glutamicibacter</taxon>
    </lineage>
</organism>
<name>A0AA95BRG8_9MICC</name>
<evidence type="ECO:0000259" key="2">
    <source>
        <dbReference type="Pfam" id="PF25967"/>
    </source>
</evidence>